<dbReference type="InterPro" id="IPR049730">
    <property type="entry name" value="SNF2/RAD54-like_C"/>
</dbReference>
<evidence type="ECO:0000259" key="3">
    <source>
        <dbReference type="PROSITE" id="PS51194"/>
    </source>
</evidence>
<keyword evidence="2" id="KW-0539">Nucleus</keyword>
<gene>
    <name evidence="4" type="ORF">IMG5_102490</name>
</gene>
<dbReference type="CDD" id="cd18793">
    <property type="entry name" value="SF2_C_SNF"/>
    <property type="match status" value="1"/>
</dbReference>
<dbReference type="InParanoid" id="G0QSN3"/>
<dbReference type="GO" id="GO:0003677">
    <property type="term" value="F:DNA binding"/>
    <property type="evidence" value="ECO:0007669"/>
    <property type="project" value="TreeGrafter"/>
</dbReference>
<name>G0QSN3_ICHMU</name>
<reference evidence="4 5" key="1">
    <citation type="submission" date="2011-07" db="EMBL/GenBank/DDBJ databases">
        <authorList>
            <person name="Coyne R."/>
            <person name="Brami D."/>
            <person name="Johnson J."/>
            <person name="Hostetler J."/>
            <person name="Hannick L."/>
            <person name="Clark T."/>
            <person name="Cassidy-Hanley D."/>
            <person name="Inman J."/>
        </authorList>
    </citation>
    <scope>NUCLEOTIDE SEQUENCE [LARGE SCALE GENOMIC DNA]</scope>
    <source>
        <strain evidence="4 5">G5</strain>
    </source>
</reference>
<dbReference type="SMART" id="SM00490">
    <property type="entry name" value="HELICc"/>
    <property type="match status" value="1"/>
</dbReference>
<dbReference type="Proteomes" id="UP000008983">
    <property type="component" value="Unassembled WGS sequence"/>
</dbReference>
<organism evidence="4 5">
    <name type="scientific">Ichthyophthirius multifiliis</name>
    <name type="common">White spot disease agent</name>
    <name type="synonym">Ich</name>
    <dbReference type="NCBI Taxonomy" id="5932"/>
    <lineage>
        <taxon>Eukaryota</taxon>
        <taxon>Sar</taxon>
        <taxon>Alveolata</taxon>
        <taxon>Ciliophora</taxon>
        <taxon>Intramacronucleata</taxon>
        <taxon>Oligohymenophorea</taxon>
        <taxon>Hymenostomatida</taxon>
        <taxon>Ophryoglenina</taxon>
        <taxon>Ichthyophthirius</taxon>
    </lineage>
</organism>
<accession>G0QSN3</accession>
<dbReference type="GO" id="GO:0140658">
    <property type="term" value="F:ATP-dependent chromatin remodeler activity"/>
    <property type="evidence" value="ECO:0007669"/>
    <property type="project" value="TreeGrafter"/>
</dbReference>
<dbReference type="GO" id="GO:0003682">
    <property type="term" value="F:chromatin binding"/>
    <property type="evidence" value="ECO:0007669"/>
    <property type="project" value="TreeGrafter"/>
</dbReference>
<dbReference type="RefSeq" id="XP_004035235.1">
    <property type="nucleotide sequence ID" value="XM_004035187.1"/>
</dbReference>
<dbReference type="GO" id="GO:0005634">
    <property type="term" value="C:nucleus"/>
    <property type="evidence" value="ECO:0007669"/>
    <property type="project" value="TreeGrafter"/>
</dbReference>
<evidence type="ECO:0000256" key="1">
    <source>
        <dbReference type="ARBA" id="ARBA00022801"/>
    </source>
</evidence>
<keyword evidence="5" id="KW-1185">Reference proteome</keyword>
<dbReference type="AlphaFoldDB" id="G0QSN3"/>
<dbReference type="Pfam" id="PF00271">
    <property type="entry name" value="Helicase_C"/>
    <property type="match status" value="1"/>
</dbReference>
<dbReference type="EC" id="3.6.1.15" evidence="4"/>
<dbReference type="Gene3D" id="3.40.50.300">
    <property type="entry name" value="P-loop containing nucleotide triphosphate hydrolases"/>
    <property type="match status" value="1"/>
</dbReference>
<dbReference type="InterPro" id="IPR001650">
    <property type="entry name" value="Helicase_C-like"/>
</dbReference>
<sequence length="334" mass="39236">MSLRLVCNHPLLFLQKKKFEVPERDKFLEEFIESSNKLKFLQRIIPKLISNGHKMLIFSQFTMMLDILGEFFKFKSLPFQRLDGTTSVIERQKIIDQFNQKDSSTKIFILSTRAGGLGINLTAADTIFFTDSDFNPYRDVQAISRAYRMGQTEKVKVYRLVSKYSAEERIIEIATRKLLLESIVINPVNKFTSADFENILKNGTYEMFNKNLEQKDAEFTDEQIDALIGILPDEDVLKFQLYKWTNYDDFLLIKSFLKQGFGNWQQIISDDNQLWEFPKDLGFKAFEILFKKFDENIQRNIQGIPSDKIMKWVIIKIQNRANNLINLIIEKQKD</sequence>
<dbReference type="InterPro" id="IPR027417">
    <property type="entry name" value="P-loop_NTPase"/>
</dbReference>
<keyword evidence="1 4" id="KW-0378">Hydrolase</keyword>
<dbReference type="EMBL" id="GL983819">
    <property type="protein sequence ID" value="EGR31749.1"/>
    <property type="molecule type" value="Genomic_DNA"/>
</dbReference>
<dbReference type="eggNOG" id="KOG0383">
    <property type="taxonomic scope" value="Eukaryota"/>
</dbReference>
<dbReference type="GeneID" id="14907922"/>
<dbReference type="SUPFAM" id="SSF52540">
    <property type="entry name" value="P-loop containing nucleoside triphosphate hydrolases"/>
    <property type="match status" value="1"/>
</dbReference>
<proteinExistence type="predicted"/>
<dbReference type="STRING" id="857967.G0QSN3"/>
<dbReference type="GO" id="GO:0016887">
    <property type="term" value="F:ATP hydrolysis activity"/>
    <property type="evidence" value="ECO:0007669"/>
    <property type="project" value="TreeGrafter"/>
</dbReference>
<dbReference type="PANTHER" id="PTHR45623:SF17">
    <property type="entry name" value="CHROMODOMAIN-HELICASE-DNA-BINDING PROTEIN 3-RELATED"/>
    <property type="match status" value="1"/>
</dbReference>
<feature type="domain" description="Helicase C-terminal" evidence="3">
    <location>
        <begin position="40"/>
        <end position="191"/>
    </location>
</feature>
<dbReference type="GO" id="GO:0042393">
    <property type="term" value="F:histone binding"/>
    <property type="evidence" value="ECO:0007669"/>
    <property type="project" value="TreeGrafter"/>
</dbReference>
<evidence type="ECO:0000313" key="4">
    <source>
        <dbReference type="EMBL" id="EGR31749.1"/>
    </source>
</evidence>
<evidence type="ECO:0000256" key="2">
    <source>
        <dbReference type="ARBA" id="ARBA00023242"/>
    </source>
</evidence>
<dbReference type="PANTHER" id="PTHR45623">
    <property type="entry name" value="CHROMODOMAIN-HELICASE-DNA-BINDING PROTEIN 3-RELATED-RELATED"/>
    <property type="match status" value="1"/>
</dbReference>
<dbReference type="GO" id="GO:0000785">
    <property type="term" value="C:chromatin"/>
    <property type="evidence" value="ECO:0007669"/>
    <property type="project" value="TreeGrafter"/>
</dbReference>
<protein>
    <submittedName>
        <fullName evidence="4">Snf2 family n-terminal domain protein</fullName>
        <ecNumber evidence="4">3.6.1.15</ecNumber>
    </submittedName>
</protein>
<dbReference type="OrthoDB" id="5857104at2759"/>
<dbReference type="PROSITE" id="PS51194">
    <property type="entry name" value="HELICASE_CTER"/>
    <property type="match status" value="1"/>
</dbReference>
<evidence type="ECO:0000313" key="5">
    <source>
        <dbReference type="Proteomes" id="UP000008983"/>
    </source>
</evidence>